<evidence type="ECO:0000256" key="4">
    <source>
        <dbReference type="ARBA" id="ARBA00022801"/>
    </source>
</evidence>
<protein>
    <submittedName>
        <fullName evidence="9">Peptidase M48 Ste24p</fullName>
    </submittedName>
</protein>
<proteinExistence type="predicted"/>
<dbReference type="GO" id="GO:0004222">
    <property type="term" value="F:metalloendopeptidase activity"/>
    <property type="evidence" value="ECO:0007669"/>
    <property type="project" value="InterPro"/>
</dbReference>
<keyword evidence="3" id="KW-0479">Metal-binding</keyword>
<dbReference type="GO" id="GO:0016020">
    <property type="term" value="C:membrane"/>
    <property type="evidence" value="ECO:0007669"/>
    <property type="project" value="TreeGrafter"/>
</dbReference>
<dbReference type="GO" id="GO:0046872">
    <property type="term" value="F:metal ion binding"/>
    <property type="evidence" value="ECO:0007669"/>
    <property type="project" value="UniProtKB-KW"/>
</dbReference>
<comment type="cofactor">
    <cofactor evidence="1">
        <name>Zn(2+)</name>
        <dbReference type="ChEBI" id="CHEBI:29105"/>
    </cofactor>
</comment>
<dbReference type="EMBL" id="LS423452">
    <property type="protein sequence ID" value="SPS05112.1"/>
    <property type="molecule type" value="Genomic_DNA"/>
</dbReference>
<dbReference type="PANTHER" id="PTHR22726">
    <property type="entry name" value="METALLOENDOPEPTIDASE OMA1"/>
    <property type="match status" value="1"/>
</dbReference>
<dbReference type="Gene3D" id="1.25.40.10">
    <property type="entry name" value="Tetratricopeptide repeat domain"/>
    <property type="match status" value="1"/>
</dbReference>
<dbReference type="Pfam" id="PF14559">
    <property type="entry name" value="TPR_19"/>
    <property type="match status" value="1"/>
</dbReference>
<accession>A0A2X0R5D5</accession>
<reference evidence="9" key="1">
    <citation type="submission" date="2018-05" db="EMBL/GenBank/DDBJ databases">
        <authorList>
            <person name="Lanie J.A."/>
            <person name="Ng W.-L."/>
            <person name="Kazmierczak K.M."/>
            <person name="Andrzejewski T.M."/>
            <person name="Davidsen T.M."/>
            <person name="Wayne K.J."/>
            <person name="Tettelin H."/>
            <person name="Glass J.I."/>
            <person name="Rusch D."/>
            <person name="Podicherti R."/>
            <person name="Tsui H.-C.T."/>
            <person name="Winkler M.E."/>
        </authorList>
    </citation>
    <scope>NUCLEOTIDE SEQUENCE</scope>
    <source>
        <strain evidence="9">KNB</strain>
    </source>
</reference>
<feature type="chain" id="PRO_5016164820" evidence="7">
    <location>
        <begin position="19"/>
        <end position="474"/>
    </location>
</feature>
<keyword evidence="2" id="KW-0645">Protease</keyword>
<dbReference type="AlphaFoldDB" id="A0A2X0R5D5"/>
<evidence type="ECO:0000256" key="6">
    <source>
        <dbReference type="ARBA" id="ARBA00023049"/>
    </source>
</evidence>
<evidence type="ECO:0000256" key="3">
    <source>
        <dbReference type="ARBA" id="ARBA00022723"/>
    </source>
</evidence>
<dbReference type="SUPFAM" id="SSF48452">
    <property type="entry name" value="TPR-like"/>
    <property type="match status" value="1"/>
</dbReference>
<feature type="signal peptide" evidence="7">
    <location>
        <begin position="1"/>
        <end position="18"/>
    </location>
</feature>
<dbReference type="InterPro" id="IPR011990">
    <property type="entry name" value="TPR-like_helical_dom_sf"/>
</dbReference>
<dbReference type="InterPro" id="IPR001915">
    <property type="entry name" value="Peptidase_M48"/>
</dbReference>
<dbReference type="CDD" id="cd07333">
    <property type="entry name" value="M48C_bepA_like"/>
    <property type="match status" value="1"/>
</dbReference>
<keyword evidence="7" id="KW-0732">Signal</keyword>
<gene>
    <name evidence="9" type="ORF">NITFAB_0701</name>
</gene>
<name>A0A2X0R5D5_9PROT</name>
<evidence type="ECO:0000256" key="1">
    <source>
        <dbReference type="ARBA" id="ARBA00001947"/>
    </source>
</evidence>
<keyword evidence="5" id="KW-0862">Zinc</keyword>
<evidence type="ECO:0000313" key="9">
    <source>
        <dbReference type="EMBL" id="SPS05112.1"/>
    </source>
</evidence>
<keyword evidence="4" id="KW-0378">Hydrolase</keyword>
<keyword evidence="6" id="KW-0482">Metalloprotease</keyword>
<organism evidence="9">
    <name type="scientific">Candidatus Nitrotoga fabula</name>
    <dbReference type="NCBI Taxonomy" id="2182327"/>
    <lineage>
        <taxon>Bacteria</taxon>
        <taxon>Pseudomonadati</taxon>
        <taxon>Pseudomonadota</taxon>
        <taxon>Betaproteobacteria</taxon>
        <taxon>Nitrosomonadales</taxon>
        <taxon>Gallionellaceae</taxon>
        <taxon>Candidatus Nitrotoga</taxon>
    </lineage>
</organism>
<dbReference type="PANTHER" id="PTHR22726:SF1">
    <property type="entry name" value="METALLOENDOPEPTIDASE OMA1, MITOCHONDRIAL"/>
    <property type="match status" value="1"/>
</dbReference>
<sequence length="474" mass="53585">MKKWLYTLMFAWSLPCQAEGLPDLGDTSQEVMSPQQERKIGEQSMFEIRSDKDYLDDAEVNDYLNQIGYQLVSHSNEPGQEFEFFTINDNSINAFALPGGFIGVNTGLILMAQSESELASVLGHEIAHVTQHHIARMVAGQKVDTLTAMAALAVAILAARSNPQASQAAMIGMQAGAIQRQLNFTRIHEREADRIGLDTLQKAGFDPHAMPIFFERLQKSTRLLDNNIPSYLRTHPVTSERIADVANRVQPIPYRLVPDSMSFQLVRSKLRAMQNQPQEAIRFFRNAIGEQKHGNQTAQRYGLVLALLRAGQVENASQEFIPLQELTSQNPMIATLGGKIRRMAKEMTGGIEYYQNATQNFPQHRALYYDYIDLLVESNRLNDAIRILNDQVISYPNDVRLYERSARIYASLGKRQEQHHALAHVYILRGNVHGAIEQLELAKEAGNDFRELSIIEKELKEFKEIASTKAKKPY</sequence>
<evidence type="ECO:0000256" key="2">
    <source>
        <dbReference type="ARBA" id="ARBA00022670"/>
    </source>
</evidence>
<dbReference type="GO" id="GO:0051603">
    <property type="term" value="P:proteolysis involved in protein catabolic process"/>
    <property type="evidence" value="ECO:0007669"/>
    <property type="project" value="TreeGrafter"/>
</dbReference>
<evidence type="ECO:0000256" key="7">
    <source>
        <dbReference type="SAM" id="SignalP"/>
    </source>
</evidence>
<evidence type="ECO:0000256" key="5">
    <source>
        <dbReference type="ARBA" id="ARBA00022833"/>
    </source>
</evidence>
<dbReference type="Gene3D" id="3.30.2010.10">
    <property type="entry name" value="Metalloproteases ('zincins'), catalytic domain"/>
    <property type="match status" value="1"/>
</dbReference>
<dbReference type="InterPro" id="IPR051156">
    <property type="entry name" value="Mito/Outer_Membr_Metalloprot"/>
</dbReference>
<feature type="domain" description="Peptidase M48" evidence="8">
    <location>
        <begin position="61"/>
        <end position="248"/>
    </location>
</feature>
<dbReference type="Pfam" id="PF01435">
    <property type="entry name" value="Peptidase_M48"/>
    <property type="match status" value="1"/>
</dbReference>
<evidence type="ECO:0000259" key="8">
    <source>
        <dbReference type="Pfam" id="PF01435"/>
    </source>
</evidence>